<accession>A0AAW1CRN0</accession>
<comment type="similarity">
    <text evidence="1 5">Belongs to the AB hydrolase superfamily.</text>
</comment>
<comment type="caution">
    <text evidence="9">The sequence shown here is derived from an EMBL/GenBank/DDBJ whole genome shotgun (WGS) entry which is preliminary data.</text>
</comment>
<keyword evidence="3 5" id="KW-0378">Hydrolase</keyword>
<evidence type="ECO:0000256" key="5">
    <source>
        <dbReference type="PIRNR" id="PIRNR022950"/>
    </source>
</evidence>
<evidence type="ECO:0000256" key="3">
    <source>
        <dbReference type="ARBA" id="ARBA00022801"/>
    </source>
</evidence>
<feature type="active site" evidence="6">
    <location>
        <position position="348"/>
    </location>
</feature>
<dbReference type="InterPro" id="IPR029058">
    <property type="entry name" value="AB_hydrolase_fold"/>
</dbReference>
<keyword evidence="2 5" id="KW-0719">Serine esterase</keyword>
<dbReference type="GO" id="GO:0051723">
    <property type="term" value="F:protein methylesterase activity"/>
    <property type="evidence" value="ECO:0007669"/>
    <property type="project" value="UniProtKB-EC"/>
</dbReference>
<feature type="region of interest" description="Disordered" evidence="7">
    <location>
        <begin position="1"/>
        <end position="26"/>
    </location>
</feature>
<feature type="compositionally biased region" description="Acidic residues" evidence="7">
    <location>
        <begin position="240"/>
        <end position="249"/>
    </location>
</feature>
<keyword evidence="10" id="KW-1185">Reference proteome</keyword>
<feature type="active site" evidence="6">
    <location>
        <position position="148"/>
    </location>
</feature>
<reference evidence="9 10" key="1">
    <citation type="submission" date="2022-12" db="EMBL/GenBank/DDBJ databases">
        <title>Chromosome-level genome assembly of true bugs.</title>
        <authorList>
            <person name="Ma L."/>
            <person name="Li H."/>
        </authorList>
    </citation>
    <scope>NUCLEOTIDE SEQUENCE [LARGE SCALE GENOMIC DNA]</scope>
    <source>
        <strain evidence="9">Lab_2022b</strain>
    </source>
</reference>
<protein>
    <recommendedName>
        <fullName evidence="5">Protein phosphatase methylesterase 1</fullName>
        <shortName evidence="5">PME-1</shortName>
        <ecNumber evidence="5">3.1.1.-</ecNumber>
    </recommendedName>
</protein>
<evidence type="ECO:0000256" key="1">
    <source>
        <dbReference type="ARBA" id="ARBA00008645"/>
    </source>
</evidence>
<evidence type="ECO:0000313" key="9">
    <source>
        <dbReference type="EMBL" id="KAK9498909.1"/>
    </source>
</evidence>
<gene>
    <name evidence="9" type="ORF">O3M35_003456</name>
</gene>
<comment type="catalytic activity">
    <reaction evidence="4">
        <text>[phosphatase 2A protein]-C-terminal L-leucine methyl ester + H2O = [phosphatase 2A protein]-C-terminal L-leucine + methanol + H(+)</text>
        <dbReference type="Rhea" id="RHEA:48548"/>
        <dbReference type="Rhea" id="RHEA-COMP:12134"/>
        <dbReference type="Rhea" id="RHEA-COMP:12135"/>
        <dbReference type="ChEBI" id="CHEBI:15377"/>
        <dbReference type="ChEBI" id="CHEBI:15378"/>
        <dbReference type="ChEBI" id="CHEBI:17790"/>
        <dbReference type="ChEBI" id="CHEBI:90516"/>
        <dbReference type="ChEBI" id="CHEBI:90517"/>
        <dbReference type="EC" id="3.1.1.89"/>
    </reaction>
</comment>
<organism evidence="9 10">
    <name type="scientific">Rhynocoris fuscipes</name>
    <dbReference type="NCBI Taxonomy" id="488301"/>
    <lineage>
        <taxon>Eukaryota</taxon>
        <taxon>Metazoa</taxon>
        <taxon>Ecdysozoa</taxon>
        <taxon>Arthropoda</taxon>
        <taxon>Hexapoda</taxon>
        <taxon>Insecta</taxon>
        <taxon>Pterygota</taxon>
        <taxon>Neoptera</taxon>
        <taxon>Paraneoptera</taxon>
        <taxon>Hemiptera</taxon>
        <taxon>Heteroptera</taxon>
        <taxon>Panheteroptera</taxon>
        <taxon>Cimicomorpha</taxon>
        <taxon>Reduviidae</taxon>
        <taxon>Harpactorinae</taxon>
        <taxon>Harpactorini</taxon>
        <taxon>Rhynocoris</taxon>
    </lineage>
</organism>
<dbReference type="PIRSF" id="PIRSF022950">
    <property type="entry name" value="PPase_methylesterase_euk"/>
    <property type="match status" value="1"/>
</dbReference>
<comment type="function">
    <text evidence="5">Demethylates proteins that have been reversibly carboxymethylated.</text>
</comment>
<feature type="active site" evidence="6">
    <location>
        <position position="173"/>
    </location>
</feature>
<proteinExistence type="inferred from homology"/>
<dbReference type="PANTHER" id="PTHR14189:SF0">
    <property type="entry name" value="PROTEIN PHOSPHATASE METHYLESTERASE 1"/>
    <property type="match status" value="1"/>
</dbReference>
<dbReference type="EC" id="3.1.1.-" evidence="5"/>
<evidence type="ECO:0000256" key="2">
    <source>
        <dbReference type="ARBA" id="ARBA00022487"/>
    </source>
</evidence>
<dbReference type="Pfam" id="PF12697">
    <property type="entry name" value="Abhydrolase_6"/>
    <property type="match status" value="1"/>
</dbReference>
<dbReference type="AlphaFoldDB" id="A0AAW1CRN0"/>
<dbReference type="EMBL" id="JAPXFL010000012">
    <property type="protein sequence ID" value="KAK9498909.1"/>
    <property type="molecule type" value="Genomic_DNA"/>
</dbReference>
<evidence type="ECO:0000256" key="6">
    <source>
        <dbReference type="PIRSR" id="PIRSR022950-1"/>
    </source>
</evidence>
<dbReference type="InterPro" id="IPR016812">
    <property type="entry name" value="PPase_methylesterase_euk"/>
</dbReference>
<dbReference type="SUPFAM" id="SSF53474">
    <property type="entry name" value="alpha/beta-Hydrolases"/>
    <property type="match status" value="1"/>
</dbReference>
<evidence type="ECO:0000313" key="10">
    <source>
        <dbReference type="Proteomes" id="UP001461498"/>
    </source>
</evidence>
<dbReference type="Gene3D" id="3.40.50.1820">
    <property type="entry name" value="alpha/beta hydrolase"/>
    <property type="match status" value="1"/>
</dbReference>
<sequence length="385" mass="42342">MSMQKYLFSSKLPPKSSLSSLSGSQAPRRKDFRTKYDFTPVSWDKYFTDKKDILIDGSSFRVYTIGDSGPAIVLLHGGGFCALTWAVLASKLYELVECQLLALDLRGHGNTTTQSDDDLSIQTLANDVVEVINAVYDETTPIILIGHSLGGSIAVHAGHHPNLKSLIGLVVIDVVEGTALGALSSMQSFLRGRPQAFNSIEEAIRWSVQSGQLKNIDSAKVSMPGQIKNLNTDKCATEEIQSDNPEEVDPSTSGDVPMSGVESISEEEEFKVPGTARGKYGWRIDLRATEVFWPAWFQGLSKLFLSCEAQKLLLLASLDRLDTDLTVAQMQGKFEIHAFEQSRGRCGHTIHEDIPEAVAEVLATYLVRNMFAKKKFDFPSVMPCC</sequence>
<feature type="compositionally biased region" description="Low complexity" evidence="7">
    <location>
        <begin position="9"/>
        <end position="22"/>
    </location>
</feature>
<dbReference type="InterPro" id="IPR000073">
    <property type="entry name" value="AB_hydrolase_1"/>
</dbReference>
<feature type="region of interest" description="Disordered" evidence="7">
    <location>
        <begin position="239"/>
        <end position="268"/>
    </location>
</feature>
<evidence type="ECO:0000256" key="4">
    <source>
        <dbReference type="ARBA" id="ARBA00049203"/>
    </source>
</evidence>
<feature type="domain" description="AB hydrolase-1" evidence="8">
    <location>
        <begin position="72"/>
        <end position="361"/>
    </location>
</feature>
<name>A0AAW1CRN0_9HEMI</name>
<evidence type="ECO:0000256" key="7">
    <source>
        <dbReference type="SAM" id="MobiDB-lite"/>
    </source>
</evidence>
<evidence type="ECO:0000259" key="8">
    <source>
        <dbReference type="Pfam" id="PF12697"/>
    </source>
</evidence>
<dbReference type="Proteomes" id="UP001461498">
    <property type="component" value="Unassembled WGS sequence"/>
</dbReference>
<dbReference type="PANTHER" id="PTHR14189">
    <property type="entry name" value="PROTEIN PHOSPHATASE METHYLESTERASE-1 RELATED"/>
    <property type="match status" value="1"/>
</dbReference>